<dbReference type="EMBL" id="JBHMEY010000007">
    <property type="protein sequence ID" value="MFB9095509.1"/>
    <property type="molecule type" value="Genomic_DNA"/>
</dbReference>
<evidence type="ECO:0000256" key="3">
    <source>
        <dbReference type="ARBA" id="ARBA00012895"/>
    </source>
</evidence>
<accession>A0ABV5GJE8</accession>
<organism evidence="9 10">
    <name type="scientific">Flavobacterium jumunjinense</name>
    <dbReference type="NCBI Taxonomy" id="998845"/>
    <lineage>
        <taxon>Bacteria</taxon>
        <taxon>Pseudomonadati</taxon>
        <taxon>Bacteroidota</taxon>
        <taxon>Flavobacteriia</taxon>
        <taxon>Flavobacteriales</taxon>
        <taxon>Flavobacteriaceae</taxon>
        <taxon>Flavobacterium</taxon>
    </lineage>
</organism>
<evidence type="ECO:0000256" key="8">
    <source>
        <dbReference type="ARBA" id="ARBA00023235"/>
    </source>
</evidence>
<evidence type="ECO:0000256" key="2">
    <source>
        <dbReference type="ARBA" id="ARBA00010708"/>
    </source>
</evidence>
<sequence>MKEKYTADDIKSLDGGSHVRMRPEMYFEKCYTEQSLNSIVFEVLCHAFDEYLDGNCTEIKLSFSNDSFIVEYNTGISLKNSKNEDTTYAEIIMTKIMACSNLKKHLAVGEEFCNLGLATINFASEYCELTTVSENKKGIFQFKKGVLKTKKIELFESETTWTKIHIKPDPSLFKGLHFTSDGIHSKAEEIKTKMDKLDFLIEDITK</sequence>
<comment type="caution">
    <text evidence="9">The sequence shown here is derived from an EMBL/GenBank/DDBJ whole genome shotgun (WGS) entry which is preliminary data.</text>
</comment>
<keyword evidence="10" id="KW-1185">Reference proteome</keyword>
<reference evidence="9 10" key="1">
    <citation type="submission" date="2024-09" db="EMBL/GenBank/DDBJ databases">
        <authorList>
            <person name="Sun Q."/>
            <person name="Mori K."/>
        </authorList>
    </citation>
    <scope>NUCLEOTIDE SEQUENCE [LARGE SCALE GENOMIC DNA]</scope>
    <source>
        <strain evidence="9 10">CECT 7955</strain>
    </source>
</reference>
<dbReference type="InterPro" id="IPR036890">
    <property type="entry name" value="HATPase_C_sf"/>
</dbReference>
<proteinExistence type="inferred from homology"/>
<protein>
    <recommendedName>
        <fullName evidence="3">DNA topoisomerase (ATP-hydrolyzing)</fullName>
        <ecNumber evidence="3">5.6.2.2</ecNumber>
    </recommendedName>
</protein>
<evidence type="ECO:0000256" key="4">
    <source>
        <dbReference type="ARBA" id="ARBA00022741"/>
    </source>
</evidence>
<evidence type="ECO:0000256" key="5">
    <source>
        <dbReference type="ARBA" id="ARBA00022840"/>
    </source>
</evidence>
<keyword evidence="7" id="KW-0238">DNA-binding</keyword>
<dbReference type="PANTHER" id="PTHR45866:SF1">
    <property type="entry name" value="DNA GYRASE SUBUNIT B, MITOCHONDRIAL"/>
    <property type="match status" value="1"/>
</dbReference>
<dbReference type="RefSeq" id="WP_236454040.1">
    <property type="nucleotide sequence ID" value="NZ_CBCSGE010000020.1"/>
</dbReference>
<keyword evidence="6" id="KW-0799">Topoisomerase</keyword>
<evidence type="ECO:0000313" key="10">
    <source>
        <dbReference type="Proteomes" id="UP001589607"/>
    </source>
</evidence>
<keyword evidence="4" id="KW-0547">Nucleotide-binding</keyword>
<gene>
    <name evidence="9" type="ORF">ACFFVF_03190</name>
</gene>
<comment type="similarity">
    <text evidence="2">Belongs to the type II topoisomerase GyrB family.</text>
</comment>
<evidence type="ECO:0000256" key="6">
    <source>
        <dbReference type="ARBA" id="ARBA00023029"/>
    </source>
</evidence>
<evidence type="ECO:0000256" key="1">
    <source>
        <dbReference type="ARBA" id="ARBA00000185"/>
    </source>
</evidence>
<dbReference type="EC" id="5.6.2.2" evidence="3"/>
<dbReference type="Gene3D" id="3.30.565.10">
    <property type="entry name" value="Histidine kinase-like ATPase, C-terminal domain"/>
    <property type="match status" value="1"/>
</dbReference>
<dbReference type="PANTHER" id="PTHR45866">
    <property type="entry name" value="DNA GYRASE/TOPOISOMERASE SUBUNIT B"/>
    <property type="match status" value="1"/>
</dbReference>
<dbReference type="Proteomes" id="UP001589607">
    <property type="component" value="Unassembled WGS sequence"/>
</dbReference>
<keyword evidence="5" id="KW-0067">ATP-binding</keyword>
<comment type="catalytic activity">
    <reaction evidence="1">
        <text>ATP-dependent breakage, passage and rejoining of double-stranded DNA.</text>
        <dbReference type="EC" id="5.6.2.2"/>
    </reaction>
</comment>
<dbReference type="SUPFAM" id="SSF55874">
    <property type="entry name" value="ATPase domain of HSP90 chaperone/DNA topoisomerase II/histidine kinase"/>
    <property type="match status" value="1"/>
</dbReference>
<evidence type="ECO:0000256" key="7">
    <source>
        <dbReference type="ARBA" id="ARBA00023125"/>
    </source>
</evidence>
<name>A0ABV5GJE8_9FLAO</name>
<keyword evidence="8" id="KW-0413">Isomerase</keyword>
<evidence type="ECO:0000313" key="9">
    <source>
        <dbReference type="EMBL" id="MFB9095509.1"/>
    </source>
</evidence>